<organism evidence="10 11">
    <name type="scientific">Micractinium conductrix</name>
    <dbReference type="NCBI Taxonomy" id="554055"/>
    <lineage>
        <taxon>Eukaryota</taxon>
        <taxon>Viridiplantae</taxon>
        <taxon>Chlorophyta</taxon>
        <taxon>core chlorophytes</taxon>
        <taxon>Trebouxiophyceae</taxon>
        <taxon>Chlorellales</taxon>
        <taxon>Chlorellaceae</taxon>
        <taxon>Chlorella clade</taxon>
        <taxon>Micractinium</taxon>
    </lineage>
</organism>
<keyword evidence="4" id="KW-0446">Lipid-binding</keyword>
<proteinExistence type="predicted"/>
<evidence type="ECO:0000256" key="6">
    <source>
        <dbReference type="SAM" id="MobiDB-lite"/>
    </source>
</evidence>
<evidence type="ECO:0000313" key="10">
    <source>
        <dbReference type="EMBL" id="PSC72810.1"/>
    </source>
</evidence>
<feature type="region of interest" description="Disordered" evidence="6">
    <location>
        <begin position="436"/>
        <end position="543"/>
    </location>
</feature>
<dbReference type="Pfam" id="PF00168">
    <property type="entry name" value="C2"/>
    <property type="match status" value="2"/>
</dbReference>
<feature type="domain" description="C2" evidence="8">
    <location>
        <begin position="318"/>
        <end position="432"/>
    </location>
</feature>
<sequence>MAAGLAADEEALRRVLTAALTDLPRPSSPWGAASLLVLLSALFLVAAVIAAAGAVWHQRDAERQRLAAAALLGGAGGPQSKDDRESLAHLLRDALPAWVLSPDSSSCSWLNGVLGQVWPRVERFAGKFLMADGLLEGMVNATTFWRPTVLRSSYFNVQHVSLGQDPPYITGIKSFKQSGVQNEVLVESSFAWDSKMEVKLTVMLLGRGRQKVASAGGHVSASTWSWQSLLSRVSRVRIGVSNLAVRGTLRISIKPLLDDFPFAGAVKVSVVGTPEFSYHIKVLGGDPYLVPGVKLVVDSFIKSQVLTPFTFPDGFTYDLTSLSVAPFEVPEGLLEVVVVEATGVPRMDTFGKCDPYVRLWVRNSQKLQTATRSGTLSPRWDETFTFLVHNSEAQQLTLALYDSDLWSHDDLIGQVSLPLADLDLTPGVPNELCLRIPRGGEDEGHERWQGNRVGGPSVRARSTGGGSLPPGVAPVVLPTDAGSGGAAGGGGSDGDDTARTFSGGSDGSALRSPFEAAASGSMSQQQQQQQQPGEQSLGARSATSVASGALQQLQNVRDLAQRQLEALRPRGCQLHVIATYYPLSEQEIAAVEREASRQQRGDAQAITRTQSLVPGSRVSNLLQGGLLFVYLDRAENMSTSSGGFTKNLKVAVIVGGQRKTTERGKVPFRSKAAPVFDETLELVVPGSTARSEEAEVVVEVWVDRLVRRPVFKGRAVVPLSRVVADKKIRETFPMRDTPHGRASTLTMELSAAALAACLLTFAAGSEYAEAHECVAKDDLGCLLLPGYHLPNYTYALRRNVLPAMPVVGLQPPADLRALLPLNEAIASLNATLRHDSHWCPVPVLSSDDLSACAKDPASPGCEGLDACSLAPFPTAPAQQQHYVVGGFNNLAALGPADPKLSPALAALQKLYAAQLGPNMGLCVATNPCQLTAFVGLTGVEKDVGVSRHGVSLALRPSALFYSYHNAALPPSWRLPNLPPAFWQNQPAVAGATGVSLYMSALSTPYGTTYLAGKLAPGALSSTVSLPCATLDLSPQTEAWVLYRDERRVAVSLGLSQAPDMHLWDQRTLRLGYVPGLADVQVLTRRPTCQVWLQARNQSVLASDLYKALPEVGAAVAHIYQGSRINPSAVIEGLDVYAAGSKGVGLRLTFQGGQSLQLTTAAASVVGTDFVSTDGLQLVLSAASPGVSFAHAGVAAAARRGGFGVTLQWRGSTHLIRFCIKNSDCAAALHCGCNTTTGVCKPRDAQAGLSIMSADADAHAHAAAPMPAHTPGTQLLGDACTATKDCHRSLRCRRVPTAGQRLCLERAGRRRRTLRRELI</sequence>
<evidence type="ECO:0000256" key="1">
    <source>
        <dbReference type="ARBA" id="ARBA00004370"/>
    </source>
</evidence>
<dbReference type="InterPro" id="IPR035892">
    <property type="entry name" value="C2_domain_sf"/>
</dbReference>
<dbReference type="PROSITE" id="PS50004">
    <property type="entry name" value="C2"/>
    <property type="match status" value="2"/>
</dbReference>
<dbReference type="SMART" id="SM00239">
    <property type="entry name" value="C2"/>
    <property type="match status" value="2"/>
</dbReference>
<dbReference type="GO" id="GO:0006869">
    <property type="term" value="P:lipid transport"/>
    <property type="evidence" value="ECO:0007669"/>
    <property type="project" value="UniProtKB-KW"/>
</dbReference>
<evidence type="ECO:0000256" key="4">
    <source>
        <dbReference type="ARBA" id="ARBA00023121"/>
    </source>
</evidence>
<comment type="caution">
    <text evidence="10">The sequence shown here is derived from an EMBL/GenBank/DDBJ whole genome shotgun (WGS) entry which is preliminary data.</text>
</comment>
<keyword evidence="7" id="KW-0812">Transmembrane</keyword>
<dbReference type="SUPFAM" id="SSF49562">
    <property type="entry name" value="C2 domain (Calcium/lipid-binding domain, CaLB)"/>
    <property type="match status" value="2"/>
</dbReference>
<dbReference type="InterPro" id="IPR031468">
    <property type="entry name" value="SMP_LBD"/>
</dbReference>
<reference evidence="10 11" key="1">
    <citation type="journal article" date="2018" name="Plant J.">
        <title>Genome sequences of Chlorella sorokiniana UTEX 1602 and Micractinium conductrix SAG 241.80: implications to maltose excretion by a green alga.</title>
        <authorList>
            <person name="Arriola M.B."/>
            <person name="Velmurugan N."/>
            <person name="Zhang Y."/>
            <person name="Plunkett M.H."/>
            <person name="Hondzo H."/>
            <person name="Barney B.M."/>
        </authorList>
    </citation>
    <scope>NUCLEOTIDE SEQUENCE [LARGE SCALE GENOMIC DNA]</scope>
    <source>
        <strain evidence="10 11">SAG 241.80</strain>
    </source>
</reference>
<dbReference type="OrthoDB" id="67700at2759"/>
<dbReference type="STRING" id="554055.A0A2P6VFE8"/>
<dbReference type="PANTHER" id="PTHR10774">
    <property type="entry name" value="EXTENDED SYNAPTOTAGMIN-RELATED"/>
    <property type="match status" value="1"/>
</dbReference>
<gene>
    <name evidence="10" type="ORF">C2E20_3977</name>
</gene>
<dbReference type="CDD" id="cd00030">
    <property type="entry name" value="C2"/>
    <property type="match status" value="1"/>
</dbReference>
<comment type="subcellular location">
    <subcellularLocation>
        <location evidence="1">Membrane</location>
    </subcellularLocation>
</comment>
<keyword evidence="3" id="KW-0445">Lipid transport</keyword>
<feature type="domain" description="C2" evidence="8">
    <location>
        <begin position="607"/>
        <end position="732"/>
    </location>
</feature>
<evidence type="ECO:0000313" key="11">
    <source>
        <dbReference type="Proteomes" id="UP000239649"/>
    </source>
</evidence>
<keyword evidence="7" id="KW-1133">Transmembrane helix</keyword>
<evidence type="ECO:0000256" key="3">
    <source>
        <dbReference type="ARBA" id="ARBA00023055"/>
    </source>
</evidence>
<keyword evidence="11" id="KW-1185">Reference proteome</keyword>
<evidence type="ECO:0000256" key="2">
    <source>
        <dbReference type="ARBA" id="ARBA00022448"/>
    </source>
</evidence>
<dbReference type="GO" id="GO:0016020">
    <property type="term" value="C:membrane"/>
    <property type="evidence" value="ECO:0007669"/>
    <property type="project" value="UniProtKB-SubCell"/>
</dbReference>
<evidence type="ECO:0000259" key="8">
    <source>
        <dbReference type="PROSITE" id="PS50004"/>
    </source>
</evidence>
<keyword evidence="5 7" id="KW-0472">Membrane</keyword>
<dbReference type="Proteomes" id="UP000239649">
    <property type="component" value="Unassembled WGS sequence"/>
</dbReference>
<dbReference type="InterPro" id="IPR045050">
    <property type="entry name" value="Synaptotagmin_plant"/>
</dbReference>
<feature type="compositionally biased region" description="Gly residues" evidence="6">
    <location>
        <begin position="482"/>
        <end position="492"/>
    </location>
</feature>
<dbReference type="GO" id="GO:0005783">
    <property type="term" value="C:endoplasmic reticulum"/>
    <property type="evidence" value="ECO:0007669"/>
    <property type="project" value="TreeGrafter"/>
</dbReference>
<feature type="transmembrane region" description="Helical" evidence="7">
    <location>
        <begin position="30"/>
        <end position="56"/>
    </location>
</feature>
<accession>A0A2P6VFE8</accession>
<evidence type="ECO:0000256" key="7">
    <source>
        <dbReference type="SAM" id="Phobius"/>
    </source>
</evidence>
<keyword evidence="2" id="KW-0813">Transport</keyword>
<feature type="domain" description="SMP-LTD" evidence="9">
    <location>
        <begin position="103"/>
        <end position="320"/>
    </location>
</feature>
<dbReference type="GO" id="GO:0008289">
    <property type="term" value="F:lipid binding"/>
    <property type="evidence" value="ECO:0007669"/>
    <property type="project" value="UniProtKB-KW"/>
</dbReference>
<feature type="compositionally biased region" description="Basic and acidic residues" evidence="6">
    <location>
        <begin position="438"/>
        <end position="449"/>
    </location>
</feature>
<protein>
    <submittedName>
        <fullName evidence="10">Integral membrane single C2 domain</fullName>
    </submittedName>
</protein>
<evidence type="ECO:0000256" key="5">
    <source>
        <dbReference type="ARBA" id="ARBA00023136"/>
    </source>
</evidence>
<dbReference type="Gene3D" id="2.60.40.150">
    <property type="entry name" value="C2 domain"/>
    <property type="match status" value="2"/>
</dbReference>
<dbReference type="PANTHER" id="PTHR10774:SF190">
    <property type="entry name" value="C2 CALCIUM_LIPID-BINDING ENDONUCLEASE_EXONUCLEASE_PHOSPHATASE-RELATED"/>
    <property type="match status" value="1"/>
</dbReference>
<dbReference type="EMBL" id="LHPF02000009">
    <property type="protein sequence ID" value="PSC72810.1"/>
    <property type="molecule type" value="Genomic_DNA"/>
</dbReference>
<dbReference type="CDD" id="cd21677">
    <property type="entry name" value="SMP_SYT"/>
    <property type="match status" value="1"/>
</dbReference>
<evidence type="ECO:0000259" key="9">
    <source>
        <dbReference type="PROSITE" id="PS51847"/>
    </source>
</evidence>
<dbReference type="PROSITE" id="PS51847">
    <property type="entry name" value="SMP"/>
    <property type="match status" value="1"/>
</dbReference>
<name>A0A2P6VFE8_9CHLO</name>
<dbReference type="InterPro" id="IPR000008">
    <property type="entry name" value="C2_dom"/>
</dbReference>